<accession>A0A075B189</accession>
<dbReference type="EMBL" id="KE560601">
    <property type="protein sequence ID" value="EPZ36301.1"/>
    <property type="molecule type" value="Genomic_DNA"/>
</dbReference>
<dbReference type="Proteomes" id="UP000030755">
    <property type="component" value="Unassembled WGS sequence"/>
</dbReference>
<proteinExistence type="predicted"/>
<reference evidence="5" key="2">
    <citation type="journal article" date="2018" name="Nat. Microbiol.">
        <title>Leveraging single-cell genomics to expand the fungal tree of life.</title>
        <authorList>
            <person name="Ahrendt S.R."/>
            <person name="Quandt C.A."/>
            <person name="Ciobanu D."/>
            <person name="Clum A."/>
            <person name="Salamov A."/>
            <person name="Andreopoulos B."/>
            <person name="Cheng J.F."/>
            <person name="Woyke T."/>
            <person name="Pelin A."/>
            <person name="Henrissat B."/>
            <person name="Reynolds N.K."/>
            <person name="Benny G.L."/>
            <person name="Smith M.E."/>
            <person name="James T.Y."/>
            <person name="Grigoriev I.V."/>
        </authorList>
    </citation>
    <scope>NUCLEOTIDE SEQUENCE [LARGE SCALE GENOMIC DNA]</scope>
    <source>
        <strain evidence="5">CSF55</strain>
    </source>
</reference>
<organism evidence="2 4">
    <name type="scientific">Rozella allomycis (strain CSF55)</name>
    <dbReference type="NCBI Taxonomy" id="988480"/>
    <lineage>
        <taxon>Eukaryota</taxon>
        <taxon>Fungi</taxon>
        <taxon>Fungi incertae sedis</taxon>
        <taxon>Cryptomycota</taxon>
        <taxon>Cryptomycota incertae sedis</taxon>
        <taxon>Rozella</taxon>
    </lineage>
</organism>
<keyword evidence="1" id="KW-0175">Coiled coil</keyword>
<dbReference type="HOGENOM" id="CLU_1769175_0_0_1"/>
<evidence type="ECO:0000313" key="2">
    <source>
        <dbReference type="EMBL" id="EPZ36301.1"/>
    </source>
</evidence>
<reference evidence="3" key="3">
    <citation type="submission" date="2018-08" db="EMBL/GenBank/DDBJ databases">
        <title>Leveraging single-cell genomics to expand the Fungal Tree of Life.</title>
        <authorList>
            <consortium name="DOE Joint Genome Institute"/>
            <person name="Ahrendt S.R."/>
            <person name="Quandt C.A."/>
            <person name="Ciobanu D."/>
            <person name="Clum A."/>
            <person name="Salamov A."/>
            <person name="Andreopoulos B."/>
            <person name="Cheng J.-F."/>
            <person name="Woyke T."/>
            <person name="Pelin A."/>
            <person name="Henrissat B."/>
            <person name="Reynolds N."/>
            <person name="Benny G.L."/>
            <person name="Smith M.E."/>
            <person name="James T.Y."/>
            <person name="Grigoriev I.V."/>
        </authorList>
    </citation>
    <scope>NUCLEOTIDE SEQUENCE</scope>
    <source>
        <strain evidence="3">CSF55</strain>
    </source>
</reference>
<reference evidence="2 4" key="1">
    <citation type="journal article" date="2013" name="Curr. Biol.">
        <title>Shared signatures of parasitism and phylogenomics unite Cryptomycota and microsporidia.</title>
        <authorList>
            <person name="James T.Y."/>
            <person name="Pelin A."/>
            <person name="Bonen L."/>
            <person name="Ahrendt S."/>
            <person name="Sain D."/>
            <person name="Corradi N."/>
            <person name="Stajich J.E."/>
        </authorList>
    </citation>
    <scope>NUCLEOTIDE SEQUENCE [LARGE SCALE GENOMIC DNA]</scope>
    <source>
        <strain evidence="2 4">CSF55</strain>
        <strain evidence="2 4">CSF55</strain>
    </source>
</reference>
<gene>
    <name evidence="2" type="ORF">O9G_004671</name>
    <name evidence="3" type="ORF">ROZALSC1DRAFT_29201</name>
</gene>
<evidence type="ECO:0000313" key="3">
    <source>
        <dbReference type="EMBL" id="RKP19168.1"/>
    </source>
</evidence>
<protein>
    <submittedName>
        <fullName evidence="2">Uncharacterized protein</fullName>
    </submittedName>
</protein>
<feature type="coiled-coil region" evidence="1">
    <location>
        <begin position="102"/>
        <end position="129"/>
    </location>
</feature>
<dbReference type="EMBL" id="ML005278">
    <property type="protein sequence ID" value="RKP19168.1"/>
    <property type="molecule type" value="Genomic_DNA"/>
</dbReference>
<evidence type="ECO:0000256" key="1">
    <source>
        <dbReference type="SAM" id="Coils"/>
    </source>
</evidence>
<dbReference type="AlphaFoldDB" id="A0A075B189"/>
<name>A0A075B189_ROZAC</name>
<sequence length="147" mass="17620">MIYQLVKLIRFDQIINMTVTKPGFHDHKHLIDHTARVRERLELIRKEMRAKGEELKHHLDESLRQAVIKAQEAIEQHRLAAIQLDHSEEAHQRKKELDDALTRALADERAHVEEQLKLAEKRREEYLKKHHFVHKFQNESKDHVQVQ</sequence>
<dbReference type="Proteomes" id="UP000281549">
    <property type="component" value="Unassembled WGS sequence"/>
</dbReference>
<evidence type="ECO:0000313" key="5">
    <source>
        <dbReference type="Proteomes" id="UP000281549"/>
    </source>
</evidence>
<keyword evidence="4" id="KW-1185">Reference proteome</keyword>
<evidence type="ECO:0000313" key="4">
    <source>
        <dbReference type="Proteomes" id="UP000030755"/>
    </source>
</evidence>